<protein>
    <submittedName>
        <fullName evidence="1">Uncharacterized protein</fullName>
    </submittedName>
</protein>
<gene>
    <name evidence="1" type="ORF">GGD40_001189</name>
</gene>
<dbReference type="AlphaFoldDB" id="A0A7Z0B6F8"/>
<accession>A0A7Z0B6F8</accession>
<sequence>MQLTVDEARDLNSARLSGLLDDFNPCARFLKDVRSLDDGYDAMECIPAERLGERGIGVSDLQIPTFEHARLAVELFASALESAAERNLNSEEFRRKTISAARYINHLTDRHGHALEAAPITVDSAGPRGHFVIIPTGMSQQALRKALQRVFGKDGEPIKIAVPQGGVIQYTRLPSLTVPFPENGAPRSFGKLFLRYFDDAMNLAHSARLRGPFHRGEEEVGPALQAYAIAANLGVLIVEQIDTRNASTKLAKSLWAILARFTADTGIPIVCLATPGAAAALSEQNTATTFLAGKTWYNIAPAQRGSAQWSLTCEYIYLTYLTGCMGFAEPEWFADTVWWVTCGRSELAVKVCLHIVSVSRKEDFERPGKDEFLKLAKDALALEWPHLRAVRRLGEGGSFTSASIRRHGDWLPVEPMMQSVPGLEETNPVFPITYVPTPGANHA</sequence>
<dbReference type="RefSeq" id="WP_179743075.1">
    <property type="nucleotide sequence ID" value="NZ_JACCAS010000001.1"/>
</dbReference>
<keyword evidence="2" id="KW-1185">Reference proteome</keyword>
<evidence type="ECO:0000313" key="2">
    <source>
        <dbReference type="Proteomes" id="UP000540929"/>
    </source>
</evidence>
<dbReference type="EMBL" id="JACCAS010000001">
    <property type="protein sequence ID" value="NYH21710.1"/>
    <property type="molecule type" value="Genomic_DNA"/>
</dbReference>
<proteinExistence type="predicted"/>
<dbReference type="Proteomes" id="UP000540929">
    <property type="component" value="Unassembled WGS sequence"/>
</dbReference>
<comment type="caution">
    <text evidence="1">The sequence shown here is derived from an EMBL/GenBank/DDBJ whole genome shotgun (WGS) entry which is preliminary data.</text>
</comment>
<reference evidence="1 2" key="1">
    <citation type="submission" date="2020-07" db="EMBL/GenBank/DDBJ databases">
        <title>Exploring microbial biodiversity for novel pathways involved in the catabolism of aromatic compounds derived from lignin.</title>
        <authorList>
            <person name="Elkins J."/>
        </authorList>
    </citation>
    <scope>NUCLEOTIDE SEQUENCE [LARGE SCALE GENOMIC DNA]</scope>
    <source>
        <strain evidence="1 2">H2C3C</strain>
    </source>
</reference>
<evidence type="ECO:0000313" key="1">
    <source>
        <dbReference type="EMBL" id="NYH21710.1"/>
    </source>
</evidence>
<name>A0A7Z0B6F8_9BURK</name>
<organism evidence="1 2">
    <name type="scientific">Paraburkholderia bryophila</name>
    <dbReference type="NCBI Taxonomy" id="420952"/>
    <lineage>
        <taxon>Bacteria</taxon>
        <taxon>Pseudomonadati</taxon>
        <taxon>Pseudomonadota</taxon>
        <taxon>Betaproteobacteria</taxon>
        <taxon>Burkholderiales</taxon>
        <taxon>Burkholderiaceae</taxon>
        <taxon>Paraburkholderia</taxon>
    </lineage>
</organism>